<dbReference type="Pfam" id="PF23559">
    <property type="entry name" value="WHD_DRP"/>
    <property type="match status" value="1"/>
</dbReference>
<dbReference type="CDD" id="cd14798">
    <property type="entry name" value="RX-CC_like"/>
    <property type="match status" value="1"/>
</dbReference>
<evidence type="ECO:0000259" key="8">
    <source>
        <dbReference type="Pfam" id="PF18052"/>
    </source>
</evidence>
<dbReference type="InterPro" id="IPR055414">
    <property type="entry name" value="LRR_R13L4/SHOC2-like"/>
</dbReference>
<name>A0ABM4VD07_COFAR</name>
<gene>
    <name evidence="12" type="primary">LOC113703748</name>
</gene>
<dbReference type="InterPro" id="IPR058922">
    <property type="entry name" value="WHD_DRP"/>
</dbReference>
<dbReference type="Pfam" id="PF18052">
    <property type="entry name" value="Rx_N"/>
    <property type="match status" value="1"/>
</dbReference>
<evidence type="ECO:0000256" key="2">
    <source>
        <dbReference type="ARBA" id="ARBA00022614"/>
    </source>
</evidence>
<keyword evidence="4" id="KW-0547">Nucleotide-binding</keyword>
<dbReference type="RefSeq" id="XP_071917413.1">
    <property type="nucleotide sequence ID" value="XM_072061312.1"/>
</dbReference>
<dbReference type="InterPro" id="IPR027417">
    <property type="entry name" value="P-loop_NTPase"/>
</dbReference>
<reference evidence="12" key="1">
    <citation type="submission" date="2025-08" db="UniProtKB">
        <authorList>
            <consortium name="RefSeq"/>
        </authorList>
    </citation>
    <scope>IDENTIFICATION</scope>
    <source>
        <tissue evidence="12">Leaves</tissue>
    </source>
</reference>
<evidence type="ECO:0000313" key="11">
    <source>
        <dbReference type="Proteomes" id="UP001652660"/>
    </source>
</evidence>
<dbReference type="InterPro" id="IPR032675">
    <property type="entry name" value="LRR_dom_sf"/>
</dbReference>
<keyword evidence="6" id="KW-0067">ATP-binding</keyword>
<keyword evidence="3" id="KW-0677">Repeat</keyword>
<feature type="domain" description="Disease resistance R13L4/SHOC-2-like LRR" evidence="10">
    <location>
        <begin position="549"/>
        <end position="882"/>
    </location>
</feature>
<evidence type="ECO:0000259" key="10">
    <source>
        <dbReference type="Pfam" id="PF23598"/>
    </source>
</evidence>
<dbReference type="Gene3D" id="1.20.5.4130">
    <property type="match status" value="1"/>
</dbReference>
<dbReference type="PRINTS" id="PR00364">
    <property type="entry name" value="DISEASERSIST"/>
</dbReference>
<dbReference type="GeneID" id="113703748"/>
<dbReference type="Proteomes" id="UP001652660">
    <property type="component" value="Chromosome 8e"/>
</dbReference>
<dbReference type="Pfam" id="PF00931">
    <property type="entry name" value="NB-ARC"/>
    <property type="match status" value="1"/>
</dbReference>
<evidence type="ECO:0000259" key="7">
    <source>
        <dbReference type="Pfam" id="PF00931"/>
    </source>
</evidence>
<feature type="domain" description="NB-ARC" evidence="7">
    <location>
        <begin position="173"/>
        <end position="351"/>
    </location>
</feature>
<dbReference type="InterPro" id="IPR042197">
    <property type="entry name" value="Apaf_helical"/>
</dbReference>
<proteinExistence type="inferred from homology"/>
<dbReference type="SUPFAM" id="SSF52058">
    <property type="entry name" value="L domain-like"/>
    <property type="match status" value="1"/>
</dbReference>
<comment type="similarity">
    <text evidence="1">Belongs to the disease resistance NB-LRR family.</text>
</comment>
<dbReference type="SUPFAM" id="SSF52540">
    <property type="entry name" value="P-loop containing nucleoside triphosphate hydrolases"/>
    <property type="match status" value="1"/>
</dbReference>
<evidence type="ECO:0000259" key="9">
    <source>
        <dbReference type="Pfam" id="PF23559"/>
    </source>
</evidence>
<dbReference type="PANTHER" id="PTHR23155">
    <property type="entry name" value="DISEASE RESISTANCE PROTEIN RP"/>
    <property type="match status" value="1"/>
</dbReference>
<keyword evidence="2" id="KW-0433">Leucine-rich repeat</keyword>
<dbReference type="Gene3D" id="1.10.10.10">
    <property type="entry name" value="Winged helix-like DNA-binding domain superfamily/Winged helix DNA-binding domain"/>
    <property type="match status" value="1"/>
</dbReference>
<feature type="domain" description="Disease resistance N-terminal" evidence="8">
    <location>
        <begin position="5"/>
        <end position="89"/>
    </location>
</feature>
<dbReference type="InterPro" id="IPR002182">
    <property type="entry name" value="NB-ARC"/>
</dbReference>
<keyword evidence="5" id="KW-0611">Plant defense</keyword>
<dbReference type="InterPro" id="IPR041118">
    <property type="entry name" value="Rx_N"/>
</dbReference>
<dbReference type="Pfam" id="PF23598">
    <property type="entry name" value="LRR_14"/>
    <property type="match status" value="1"/>
</dbReference>
<feature type="domain" description="Disease resistance protein winged helix" evidence="9">
    <location>
        <begin position="433"/>
        <end position="504"/>
    </location>
</feature>
<protein>
    <submittedName>
        <fullName evidence="12">Disease resistance protein RPM1-like</fullName>
    </submittedName>
</protein>
<dbReference type="PANTHER" id="PTHR23155:SF1205">
    <property type="entry name" value="DISEASE RESISTANCE PROTEIN RPM1"/>
    <property type="match status" value="1"/>
</dbReference>
<evidence type="ECO:0000256" key="4">
    <source>
        <dbReference type="ARBA" id="ARBA00022741"/>
    </source>
</evidence>
<evidence type="ECO:0000256" key="1">
    <source>
        <dbReference type="ARBA" id="ARBA00008894"/>
    </source>
</evidence>
<evidence type="ECO:0000313" key="12">
    <source>
        <dbReference type="RefSeq" id="XP_071917413.1"/>
    </source>
</evidence>
<keyword evidence="11" id="KW-1185">Reference proteome</keyword>
<dbReference type="Gene3D" id="1.10.8.430">
    <property type="entry name" value="Helical domain of apoptotic protease-activating factors"/>
    <property type="match status" value="1"/>
</dbReference>
<evidence type="ECO:0000256" key="6">
    <source>
        <dbReference type="ARBA" id="ARBA00022840"/>
    </source>
</evidence>
<dbReference type="InterPro" id="IPR036388">
    <property type="entry name" value="WH-like_DNA-bd_sf"/>
</dbReference>
<dbReference type="Gene3D" id="3.80.10.10">
    <property type="entry name" value="Ribonuclease Inhibitor"/>
    <property type="match status" value="1"/>
</dbReference>
<dbReference type="InterPro" id="IPR038005">
    <property type="entry name" value="RX-like_CC"/>
</dbReference>
<dbReference type="Gene3D" id="3.40.50.300">
    <property type="entry name" value="P-loop containing nucleotide triphosphate hydrolases"/>
    <property type="match status" value="1"/>
</dbReference>
<evidence type="ECO:0000256" key="5">
    <source>
        <dbReference type="ARBA" id="ARBA00022821"/>
    </source>
</evidence>
<dbReference type="InterPro" id="IPR044974">
    <property type="entry name" value="Disease_R_plants"/>
</dbReference>
<organism evidence="11 12">
    <name type="scientific">Coffea arabica</name>
    <name type="common">Arabian coffee</name>
    <dbReference type="NCBI Taxonomy" id="13443"/>
    <lineage>
        <taxon>Eukaryota</taxon>
        <taxon>Viridiplantae</taxon>
        <taxon>Streptophyta</taxon>
        <taxon>Embryophyta</taxon>
        <taxon>Tracheophyta</taxon>
        <taxon>Spermatophyta</taxon>
        <taxon>Magnoliopsida</taxon>
        <taxon>eudicotyledons</taxon>
        <taxon>Gunneridae</taxon>
        <taxon>Pentapetalae</taxon>
        <taxon>asterids</taxon>
        <taxon>lamiids</taxon>
        <taxon>Gentianales</taxon>
        <taxon>Rubiaceae</taxon>
        <taxon>Ixoroideae</taxon>
        <taxon>Gardenieae complex</taxon>
        <taxon>Bertiereae - Coffeeae clade</taxon>
        <taxon>Coffeeae</taxon>
        <taxon>Coffea</taxon>
    </lineage>
</organism>
<accession>A0ABM4VD07</accession>
<sequence length="927" mass="106172">MTVHIVSLVLNQLSVLLRDEAKLLGGLAQEIQLIMDELGHMKAFLKFAEAKEQDDPRLEEWVMQVQDVAYDVQDIVEEFMLRFGCNHGHGFRGHARKIITSVGNLQARHRIALEVQSMKSRITGISEGHKRYQSEYGTYGNVSASDPGNNSWQCNRDEALLVEEAKLVGIDSPKQQLICQLLDGCSQLKVVSVLGMGGIGKTTLVKKVQEDANVKRQFEILAWATVSQTCYMEEFLKDLIQQLYQGTGKPVPQEAASMNNTDRLKAIVKDFLRVKRYLIVFDDVWDVRFWDVIKFALPEGCCGSRVMLTTRIADVAYASDVEFHSYVHRMQPLSSEASWNLFCKKTFKNSSCPDYLKDVAQRILRKCEGLPLAIVAIGGVLALKDKSKVDEWKIVERSLLDCSDKLDRVGKILSLSYHDLPHHLRTCFLYASIFPEDYQIEEARLIRLWIAEGFIQGRTRMSQYEVARACLSELTNRSLIQLRDDSYDSSTRAYHIHDLFREIIVSKSSKQHFATTATGELTSWPKKVRRLVIHDFTGHTHRSICLKYLRSLVTFKSSEPSSKSLLSNLLRGGCRLLKVLDLEGAELEEMPDEIFKLYHLKFLSLKHTRVKIIPKSIGRLRNLEYLDLSFTAVSELPEEILHIRGLLHLVAYAFQHVTYEYDINGFNGFKAPNNIGRLLSLEWLFYIEANDASMMREIGELKQLKRLGITSLRRENGKELCSSLGRLSNLEQLYVQVSHKDEVIDLNYMKSSLSSSLENLQMLCLRGRLEKVPKFICSLQGLTSIELLWSELIDDPLESLQHLPNLQTMDLNQAYQGEVLCFKAGSFPKLEQLNILALSGLRWLSVEAGAMPNLLELGMANLKFLEEFPRGIQHLTNLQSLYLCHPNERLDAFLKNPFEDYQRITHIPEIFIWDDEDGWCRHPQFRQ</sequence>
<evidence type="ECO:0000256" key="3">
    <source>
        <dbReference type="ARBA" id="ARBA00022737"/>
    </source>
</evidence>